<dbReference type="HOGENOM" id="CLU_2970830_0_0_7"/>
<gene>
    <name evidence="1" type="ORF">ETSY1_40350</name>
</gene>
<protein>
    <submittedName>
        <fullName evidence="1">Uncharacterized protein</fullName>
    </submittedName>
</protein>
<evidence type="ECO:0000313" key="2">
    <source>
        <dbReference type="Proteomes" id="UP000019141"/>
    </source>
</evidence>
<dbReference type="Proteomes" id="UP000019141">
    <property type="component" value="Unassembled WGS sequence"/>
</dbReference>
<evidence type="ECO:0000313" key="1">
    <source>
        <dbReference type="EMBL" id="ETW93180.1"/>
    </source>
</evidence>
<dbReference type="AlphaFoldDB" id="W4L664"/>
<name>W4L664_ENTF1</name>
<proteinExistence type="predicted"/>
<dbReference type="EMBL" id="AZHW01001291">
    <property type="protein sequence ID" value="ETW93180.1"/>
    <property type="molecule type" value="Genomic_DNA"/>
</dbReference>
<organism evidence="1 2">
    <name type="scientific">Entotheonella factor</name>
    <dbReference type="NCBI Taxonomy" id="1429438"/>
    <lineage>
        <taxon>Bacteria</taxon>
        <taxon>Pseudomonadati</taxon>
        <taxon>Nitrospinota/Tectimicrobiota group</taxon>
        <taxon>Candidatus Tectimicrobiota</taxon>
        <taxon>Candidatus Entotheonellia</taxon>
        <taxon>Candidatus Entotheonellales</taxon>
        <taxon>Candidatus Entotheonellaceae</taxon>
        <taxon>Candidatus Entotheonella</taxon>
    </lineage>
</organism>
<keyword evidence="2" id="KW-1185">Reference proteome</keyword>
<accession>W4L664</accession>
<comment type="caution">
    <text evidence="1">The sequence shown here is derived from an EMBL/GenBank/DDBJ whole genome shotgun (WGS) entry which is preliminary data.</text>
</comment>
<reference evidence="1 2" key="1">
    <citation type="journal article" date="2014" name="Nature">
        <title>An environmental bacterial taxon with a large and distinct metabolic repertoire.</title>
        <authorList>
            <person name="Wilson M.C."/>
            <person name="Mori T."/>
            <person name="Ruckert C."/>
            <person name="Uria A.R."/>
            <person name="Helf M.J."/>
            <person name="Takada K."/>
            <person name="Gernert C."/>
            <person name="Steffens U.A."/>
            <person name="Heycke N."/>
            <person name="Schmitt S."/>
            <person name="Rinke C."/>
            <person name="Helfrich E.J."/>
            <person name="Brachmann A.O."/>
            <person name="Gurgui C."/>
            <person name="Wakimoto T."/>
            <person name="Kracht M."/>
            <person name="Crusemann M."/>
            <person name="Hentschel U."/>
            <person name="Abe I."/>
            <person name="Matsunaga S."/>
            <person name="Kalinowski J."/>
            <person name="Takeyama H."/>
            <person name="Piel J."/>
        </authorList>
    </citation>
    <scope>NUCLEOTIDE SEQUENCE [LARGE SCALE GENOMIC DNA]</scope>
    <source>
        <strain evidence="2">TSY1</strain>
    </source>
</reference>
<sequence length="58" mass="6403">MLAPSYLIRLDVGSWQMGVIEVIASGEEYAILGPDVLNQFRIVLDGPSAIVELRKDDE</sequence>